<dbReference type="PROSITE" id="PS51217">
    <property type="entry name" value="UVRD_HELICASE_CTER"/>
    <property type="match status" value="1"/>
</dbReference>
<dbReference type="STRING" id="1236220.SAMN04488112_10649"/>
<comment type="catalytic activity">
    <reaction evidence="11">
        <text>Couples ATP hydrolysis with the unwinding of duplex DNA by translocating in the 3'-5' direction.</text>
        <dbReference type="EC" id="5.6.2.4"/>
    </reaction>
</comment>
<keyword evidence="3" id="KW-0227">DNA damage</keyword>
<evidence type="ECO:0000256" key="10">
    <source>
        <dbReference type="ARBA" id="ARBA00023235"/>
    </source>
</evidence>
<evidence type="ECO:0000256" key="13">
    <source>
        <dbReference type="ARBA" id="ARBA00048988"/>
    </source>
</evidence>
<dbReference type="GO" id="GO:0000725">
    <property type="term" value="P:recombinational repair"/>
    <property type="evidence" value="ECO:0007669"/>
    <property type="project" value="TreeGrafter"/>
</dbReference>
<dbReference type="PANTHER" id="PTHR11070:SF48">
    <property type="entry name" value="ATP-DEPENDENT HELICASE_NUCLEASE SUBUNIT A"/>
    <property type="match status" value="1"/>
</dbReference>
<keyword evidence="5 14" id="KW-0347">Helicase</keyword>
<dbReference type="InterPro" id="IPR011604">
    <property type="entry name" value="PDDEXK-like_dom_sf"/>
</dbReference>
<keyword evidence="4 14" id="KW-0378">Hydrolase</keyword>
<evidence type="ECO:0000256" key="5">
    <source>
        <dbReference type="ARBA" id="ARBA00022806"/>
    </source>
</evidence>
<dbReference type="GO" id="GO:0003677">
    <property type="term" value="F:DNA binding"/>
    <property type="evidence" value="ECO:0007669"/>
    <property type="project" value="UniProtKB-KW"/>
</dbReference>
<evidence type="ECO:0000256" key="4">
    <source>
        <dbReference type="ARBA" id="ARBA00022801"/>
    </source>
</evidence>
<keyword evidence="7 14" id="KW-0067">ATP-binding</keyword>
<dbReference type="Pfam" id="PF13361">
    <property type="entry name" value="UvrD_C"/>
    <property type="match status" value="2"/>
</dbReference>
<evidence type="ECO:0000256" key="9">
    <source>
        <dbReference type="ARBA" id="ARBA00023204"/>
    </source>
</evidence>
<organism evidence="17 18">
    <name type="scientific">Melghirimyces thermohalophilus</name>
    <dbReference type="NCBI Taxonomy" id="1236220"/>
    <lineage>
        <taxon>Bacteria</taxon>
        <taxon>Bacillati</taxon>
        <taxon>Bacillota</taxon>
        <taxon>Bacilli</taxon>
        <taxon>Bacillales</taxon>
        <taxon>Thermoactinomycetaceae</taxon>
        <taxon>Melghirimyces</taxon>
    </lineage>
</organism>
<dbReference type="InterPro" id="IPR014016">
    <property type="entry name" value="UvrD-like_ATP-bd"/>
</dbReference>
<name>A0A1G6KLV5_9BACL</name>
<dbReference type="InterPro" id="IPR038726">
    <property type="entry name" value="PDDEXK_AddAB-type"/>
</dbReference>
<dbReference type="AlphaFoldDB" id="A0A1G6KLV5"/>
<sequence>MSLGEIRLTPSQQQAVDSLDVDCIVSAGAGSGKTRVLVERFLHILDREGDEPDILERIVAITFTEKAATEMKNRIRDGMKRRLEQAQKQGDPVEEQRWYRLLTEAERSRITTIHSFCARLLRDHPVEADVDPGFSIMDEATARTLLRETVEKALPQVVGAGETDEGAALQRWITGWGTEGCLPWVAHLYTQMAGNGWEPEELSRRTRAHQEQVAEQLRREWQVKLDRLPGLAQPLLQLSGGKRVKAFQSAWPELEQELTAARDPEALLPPLRAIKELLKGNWGRKEEITGPRDQMKEQVDRLLQVTTSLLLLPEERQLTEGLLSLLTLVHHRLTRTKGERNAVDFDELQTRAVRLLRDHPEVLQQVRQSIRYLMVDEFQDTNDAQKQLIDCLCSGEEEPGKLFVVGDAKQSIYRFRGAEVSLFSQTREEILSRGGQEVALVDNFRSDPFLVDFVNGLFQRLMSSDPTSPNHYRETVAQKERLGEARVEFLPVPKKEALPEGQDPRDVEAERIACRIEELLKAGTPPGEIVLLFQAMTHVKRYEQALLRRRIPFHVVRGRGFFDRQEVIDVLHYLRWLVDPGDTLSLVGLLRSPFCGISDETLLMMTQEPGWEKAPERWLELAGLTVGEWSKLEGFIRQQAWARRQLGRVSVAQLVEGLLEDSGYLQVLWATPQGKQARANLDKLIHRIREEQGELSYSLDAFLRRVDEWQRVQQETEAAVEPAEGNSVKLMTIHQSKGLEFPVVILPDLSRSPTPHNADVEVDREAGLVVRLRGMTPIQGEPIRWLEWKEREKEREREEFVRLFYVAVTRAKYRLLLSGVPLEHKGVKKGEGLLSAATWSEWLDGVFSFDRIDDEQGVWELEDPELTIQVRLPAGEAAAVMPEEPSLLDTGGWEPPSDPLLSEKPLTPPAVAVMEPRGWLPLDRMEISVSDLMLLKNCPRKYYYARVAGLSFPLTEEGDPKSPANSEGFTLSPQQRGEIVHRLIETCPAPWEKTSIEWGRILDNFGVPRSSQLQVKKQVQPLFETYLNSRHHLTLSRQSGVKREARWLQVLSGLEVEGIIDRMHRNPDGTWELVDYKTNEVEPGQVEKTAEEYLPQLQLYVLAAKETWGIAVDRATLFFLSPGVEKTWEVDDAWIHRALGDLEESARMLHQGEGIDDYPPRPGYRCGYCEYRKICSAADPS</sequence>
<dbReference type="SUPFAM" id="SSF52540">
    <property type="entry name" value="P-loop containing nucleoside triphosphate hydrolases"/>
    <property type="match status" value="1"/>
</dbReference>
<evidence type="ECO:0000256" key="7">
    <source>
        <dbReference type="ARBA" id="ARBA00022840"/>
    </source>
</evidence>
<evidence type="ECO:0000259" key="16">
    <source>
        <dbReference type="PROSITE" id="PS51217"/>
    </source>
</evidence>
<dbReference type="GO" id="GO:0043138">
    <property type="term" value="F:3'-5' DNA helicase activity"/>
    <property type="evidence" value="ECO:0007669"/>
    <property type="project" value="UniProtKB-EC"/>
</dbReference>
<evidence type="ECO:0000259" key="15">
    <source>
        <dbReference type="PROSITE" id="PS51198"/>
    </source>
</evidence>
<keyword evidence="2 14" id="KW-0547">Nucleotide-binding</keyword>
<dbReference type="EMBL" id="FMZA01000006">
    <property type="protein sequence ID" value="SDC31943.1"/>
    <property type="molecule type" value="Genomic_DNA"/>
</dbReference>
<dbReference type="Pfam" id="PF12705">
    <property type="entry name" value="PDDEXK_1"/>
    <property type="match status" value="1"/>
</dbReference>
<keyword evidence="8" id="KW-0238">DNA-binding</keyword>
<dbReference type="GO" id="GO:0005524">
    <property type="term" value="F:ATP binding"/>
    <property type="evidence" value="ECO:0007669"/>
    <property type="project" value="UniProtKB-UniRule"/>
</dbReference>
<dbReference type="GO" id="GO:0033202">
    <property type="term" value="C:DNA helicase complex"/>
    <property type="evidence" value="ECO:0007669"/>
    <property type="project" value="TreeGrafter"/>
</dbReference>
<dbReference type="PROSITE" id="PS51198">
    <property type="entry name" value="UVRD_HELICASE_ATP_BIND"/>
    <property type="match status" value="1"/>
</dbReference>
<dbReference type="Gene3D" id="3.90.320.10">
    <property type="match status" value="1"/>
</dbReference>
<evidence type="ECO:0000313" key="17">
    <source>
        <dbReference type="EMBL" id="SDC31943.1"/>
    </source>
</evidence>
<dbReference type="InterPro" id="IPR011335">
    <property type="entry name" value="Restrct_endonuc-II-like"/>
</dbReference>
<evidence type="ECO:0000313" key="18">
    <source>
        <dbReference type="Proteomes" id="UP000199387"/>
    </source>
</evidence>
<dbReference type="InterPro" id="IPR027417">
    <property type="entry name" value="P-loop_NTPase"/>
</dbReference>
<evidence type="ECO:0000256" key="6">
    <source>
        <dbReference type="ARBA" id="ARBA00022839"/>
    </source>
</evidence>
<dbReference type="CDD" id="cd17932">
    <property type="entry name" value="DEXQc_UvrD"/>
    <property type="match status" value="1"/>
</dbReference>
<dbReference type="InterPro" id="IPR014017">
    <property type="entry name" value="DNA_helicase_UvrD-like_C"/>
</dbReference>
<keyword evidence="1" id="KW-0540">Nuclease</keyword>
<dbReference type="InterPro" id="IPR000212">
    <property type="entry name" value="DNA_helicase_UvrD/REP"/>
</dbReference>
<dbReference type="GO" id="GO:0005829">
    <property type="term" value="C:cytosol"/>
    <property type="evidence" value="ECO:0007669"/>
    <property type="project" value="TreeGrafter"/>
</dbReference>
<reference evidence="17 18" key="1">
    <citation type="submission" date="2016-10" db="EMBL/GenBank/DDBJ databases">
        <authorList>
            <person name="de Groot N.N."/>
        </authorList>
    </citation>
    <scope>NUCLEOTIDE SEQUENCE [LARGE SCALE GENOMIC DNA]</scope>
    <source>
        <strain evidence="17 18">DSM 45514</strain>
    </source>
</reference>
<dbReference type="RefSeq" id="WP_176757844.1">
    <property type="nucleotide sequence ID" value="NZ_FMZA01000006.1"/>
</dbReference>
<dbReference type="Gene3D" id="3.40.50.300">
    <property type="entry name" value="P-loop containing nucleotide triphosphate hydrolases"/>
    <property type="match status" value="4"/>
</dbReference>
<evidence type="ECO:0000256" key="14">
    <source>
        <dbReference type="PROSITE-ProRule" id="PRU00560"/>
    </source>
</evidence>
<keyword evidence="18" id="KW-1185">Reference proteome</keyword>
<dbReference type="SUPFAM" id="SSF52980">
    <property type="entry name" value="Restriction endonuclease-like"/>
    <property type="match status" value="1"/>
</dbReference>
<keyword evidence="6" id="KW-0269">Exonuclease</keyword>
<feature type="domain" description="UvrD-like helicase ATP-binding" evidence="15">
    <location>
        <begin position="6"/>
        <end position="447"/>
    </location>
</feature>
<feature type="domain" description="UvrD-like helicase C-terminal" evidence="16">
    <location>
        <begin position="465"/>
        <end position="738"/>
    </location>
</feature>
<evidence type="ECO:0000256" key="8">
    <source>
        <dbReference type="ARBA" id="ARBA00023125"/>
    </source>
</evidence>
<keyword evidence="9" id="KW-0234">DNA repair</keyword>
<dbReference type="GO" id="GO:0004527">
    <property type="term" value="F:exonuclease activity"/>
    <property type="evidence" value="ECO:0007669"/>
    <property type="project" value="UniProtKB-KW"/>
</dbReference>
<proteinExistence type="predicted"/>
<evidence type="ECO:0000256" key="1">
    <source>
        <dbReference type="ARBA" id="ARBA00022722"/>
    </source>
</evidence>
<comment type="catalytic activity">
    <reaction evidence="13">
        <text>ATP + H2O = ADP + phosphate + H(+)</text>
        <dbReference type="Rhea" id="RHEA:13065"/>
        <dbReference type="ChEBI" id="CHEBI:15377"/>
        <dbReference type="ChEBI" id="CHEBI:15378"/>
        <dbReference type="ChEBI" id="CHEBI:30616"/>
        <dbReference type="ChEBI" id="CHEBI:43474"/>
        <dbReference type="ChEBI" id="CHEBI:456216"/>
        <dbReference type="EC" id="5.6.2.4"/>
    </reaction>
</comment>
<feature type="binding site" evidence="14">
    <location>
        <begin position="27"/>
        <end position="34"/>
    </location>
    <ligand>
        <name>ATP</name>
        <dbReference type="ChEBI" id="CHEBI:30616"/>
    </ligand>
</feature>
<protein>
    <recommendedName>
        <fullName evidence="12">DNA 3'-5' helicase</fullName>
        <ecNumber evidence="12">5.6.2.4</ecNumber>
    </recommendedName>
</protein>
<dbReference type="Pfam" id="PF00580">
    <property type="entry name" value="UvrD-helicase"/>
    <property type="match status" value="1"/>
</dbReference>
<evidence type="ECO:0000256" key="11">
    <source>
        <dbReference type="ARBA" id="ARBA00034617"/>
    </source>
</evidence>
<dbReference type="Gene3D" id="1.10.486.10">
    <property type="entry name" value="PCRA, domain 4"/>
    <property type="match status" value="1"/>
</dbReference>
<keyword evidence="10" id="KW-0413">Isomerase</keyword>
<gene>
    <name evidence="17" type="ORF">SAMN04488112_10649</name>
</gene>
<dbReference type="PANTHER" id="PTHR11070">
    <property type="entry name" value="UVRD / RECB / PCRA DNA HELICASE FAMILY MEMBER"/>
    <property type="match status" value="1"/>
</dbReference>
<dbReference type="EC" id="5.6.2.4" evidence="12"/>
<dbReference type="Proteomes" id="UP000199387">
    <property type="component" value="Unassembled WGS sequence"/>
</dbReference>
<accession>A0A1G6KLV5</accession>
<evidence type="ECO:0000256" key="3">
    <source>
        <dbReference type="ARBA" id="ARBA00022763"/>
    </source>
</evidence>
<evidence type="ECO:0000256" key="2">
    <source>
        <dbReference type="ARBA" id="ARBA00022741"/>
    </source>
</evidence>
<evidence type="ECO:0000256" key="12">
    <source>
        <dbReference type="ARBA" id="ARBA00034808"/>
    </source>
</evidence>